<gene>
    <name evidence="1" type="ORF">XENOCAPTIV_024150</name>
</gene>
<reference evidence="1 2" key="1">
    <citation type="submission" date="2021-06" db="EMBL/GenBank/DDBJ databases">
        <authorList>
            <person name="Palmer J.M."/>
        </authorList>
    </citation>
    <scope>NUCLEOTIDE SEQUENCE [LARGE SCALE GENOMIC DNA]</scope>
    <source>
        <strain evidence="1 2">XC_2019</strain>
        <tissue evidence="1">Muscle</tissue>
    </source>
</reference>
<evidence type="ECO:0000313" key="2">
    <source>
        <dbReference type="Proteomes" id="UP001434883"/>
    </source>
</evidence>
<protein>
    <submittedName>
        <fullName evidence="1">Uncharacterized protein</fullName>
    </submittedName>
</protein>
<dbReference type="Proteomes" id="UP001434883">
    <property type="component" value="Unassembled WGS sequence"/>
</dbReference>
<keyword evidence="2" id="KW-1185">Reference proteome</keyword>
<accession>A0ABV0QKR0</accession>
<organism evidence="1 2">
    <name type="scientific">Xenoophorus captivus</name>
    <dbReference type="NCBI Taxonomy" id="1517983"/>
    <lineage>
        <taxon>Eukaryota</taxon>
        <taxon>Metazoa</taxon>
        <taxon>Chordata</taxon>
        <taxon>Craniata</taxon>
        <taxon>Vertebrata</taxon>
        <taxon>Euteleostomi</taxon>
        <taxon>Actinopterygii</taxon>
        <taxon>Neopterygii</taxon>
        <taxon>Teleostei</taxon>
        <taxon>Neoteleostei</taxon>
        <taxon>Acanthomorphata</taxon>
        <taxon>Ovalentaria</taxon>
        <taxon>Atherinomorphae</taxon>
        <taxon>Cyprinodontiformes</taxon>
        <taxon>Goodeidae</taxon>
        <taxon>Xenoophorus</taxon>
    </lineage>
</organism>
<proteinExistence type="predicted"/>
<comment type="caution">
    <text evidence="1">The sequence shown here is derived from an EMBL/GenBank/DDBJ whole genome shotgun (WGS) entry which is preliminary data.</text>
</comment>
<dbReference type="EMBL" id="JAHRIN010016861">
    <property type="protein sequence ID" value="MEQ2196389.1"/>
    <property type="molecule type" value="Genomic_DNA"/>
</dbReference>
<evidence type="ECO:0000313" key="1">
    <source>
        <dbReference type="EMBL" id="MEQ2196389.1"/>
    </source>
</evidence>
<name>A0ABV0QKR0_9TELE</name>
<sequence>MLTYIENIKEMEQGSERGLIHAETLRFSKDPSVKVWCHRVMVSFMLSCLFDWILEPDTEEQLQREQTLKLRQSRLDLDGRLLQLSSNSSYNEIEEEHRVRSKNGGQNNVLKRFTICCKTNEGAKNPLQYTGAAYLNGCEFRFRQRKPYVGMDQNTADRREAHTGLNLHFILVILFSTNKLKPEKT</sequence>